<evidence type="ECO:0000313" key="10">
    <source>
        <dbReference type="Proteomes" id="UP000305451"/>
    </source>
</evidence>
<gene>
    <name evidence="9" type="ORF">E5162_00035</name>
</gene>
<comment type="caution">
    <text evidence="9">The sequence shown here is derived from an EMBL/GenBank/DDBJ whole genome shotgun (WGS) entry which is preliminary data.</text>
</comment>
<dbReference type="EMBL" id="SRXV01000001">
    <property type="protein sequence ID" value="TGY93723.1"/>
    <property type="molecule type" value="Genomic_DNA"/>
</dbReference>
<dbReference type="GO" id="GO:0005829">
    <property type="term" value="C:cytosol"/>
    <property type="evidence" value="ECO:0007669"/>
    <property type="project" value="TreeGrafter"/>
</dbReference>
<dbReference type="OrthoDB" id="7304298at2"/>
<dbReference type="InterPro" id="IPR018035">
    <property type="entry name" value="Flagellar_FliH/T3SS_HrpE"/>
</dbReference>
<comment type="similarity">
    <text evidence="2">Belongs to the FliH family.</text>
</comment>
<evidence type="ECO:0000256" key="4">
    <source>
        <dbReference type="ARBA" id="ARBA00022448"/>
    </source>
</evidence>
<organism evidence="9 10">
    <name type="scientific">Marinicauda pacifica</name>
    <dbReference type="NCBI Taxonomy" id="1133559"/>
    <lineage>
        <taxon>Bacteria</taxon>
        <taxon>Pseudomonadati</taxon>
        <taxon>Pseudomonadota</taxon>
        <taxon>Alphaproteobacteria</taxon>
        <taxon>Maricaulales</taxon>
        <taxon>Maricaulaceae</taxon>
        <taxon>Marinicauda</taxon>
    </lineage>
</organism>
<keyword evidence="6" id="KW-0653">Protein transport</keyword>
<sequence>MSQAYKPFEFDRVFAEDGTVLRDGHGANNRMLTREEADAHAAEAVDAARKSDEAQASREAAEALRHLSGHMQAILSRMEQESTALREDATRLALAASARIAGKALDTYGADTIEECVREALGDLRSEPRISVRVAPHLAEIMAERLTNAAEDQGFEGAVIVRADDQVATGDCALEWRAGVIERTATQIEERIAGAIEKWLARENTAASHEDDTPATTATGA</sequence>
<evidence type="ECO:0000256" key="7">
    <source>
        <dbReference type="ARBA" id="ARBA00023225"/>
    </source>
</evidence>
<name>A0A4S2HD03_9PROT</name>
<keyword evidence="10" id="KW-1185">Reference proteome</keyword>
<keyword evidence="4" id="KW-0813">Transport</keyword>
<feature type="domain" description="Flagellar assembly protein FliH/Type III secretion system HrpE" evidence="8">
    <location>
        <begin position="63"/>
        <end position="185"/>
    </location>
</feature>
<dbReference type="GO" id="GO:0015031">
    <property type="term" value="P:protein transport"/>
    <property type="evidence" value="ECO:0007669"/>
    <property type="project" value="UniProtKB-KW"/>
</dbReference>
<keyword evidence="5" id="KW-1005">Bacterial flagellum biogenesis</keyword>
<dbReference type="RefSeq" id="WP_135942917.1">
    <property type="nucleotide sequence ID" value="NZ_BMEI01000001.1"/>
</dbReference>
<dbReference type="InterPro" id="IPR051472">
    <property type="entry name" value="T3SS_Stator/FliH"/>
</dbReference>
<proteinExistence type="inferred from homology"/>
<keyword evidence="7" id="KW-1006">Bacterial flagellum protein export</keyword>
<dbReference type="Proteomes" id="UP000305451">
    <property type="component" value="Unassembled WGS sequence"/>
</dbReference>
<evidence type="ECO:0000256" key="6">
    <source>
        <dbReference type="ARBA" id="ARBA00022927"/>
    </source>
</evidence>
<evidence type="ECO:0000256" key="1">
    <source>
        <dbReference type="ARBA" id="ARBA00003041"/>
    </source>
</evidence>
<dbReference type="PANTHER" id="PTHR34982:SF1">
    <property type="entry name" value="FLAGELLAR ASSEMBLY PROTEIN FLIH"/>
    <property type="match status" value="1"/>
</dbReference>
<accession>A0A4S2HD03</accession>
<evidence type="ECO:0000256" key="2">
    <source>
        <dbReference type="ARBA" id="ARBA00006602"/>
    </source>
</evidence>
<dbReference type="GO" id="GO:0044781">
    <property type="term" value="P:bacterial-type flagellum organization"/>
    <property type="evidence" value="ECO:0007669"/>
    <property type="project" value="UniProtKB-KW"/>
</dbReference>
<evidence type="ECO:0000256" key="3">
    <source>
        <dbReference type="ARBA" id="ARBA00016507"/>
    </source>
</evidence>
<reference evidence="9 10" key="1">
    <citation type="journal article" date="2013" name="Int. J. Syst. Evol. Microbiol.">
        <title>Marinicauda pacifica gen. nov., sp. nov., a prosthecate alphaproteobacterium of the family Hyphomonadaceae isolated from deep seawater.</title>
        <authorList>
            <person name="Zhang X.Y."/>
            <person name="Li G.W."/>
            <person name="Wang C.S."/>
            <person name="Zhang Y.J."/>
            <person name="Xu X.W."/>
            <person name="Li H."/>
            <person name="Liu A."/>
            <person name="Liu C."/>
            <person name="Xie B.B."/>
            <person name="Qin Q.L."/>
            <person name="Xu Z."/>
            <person name="Chen X.L."/>
            <person name="Zhou B.C."/>
            <person name="Zhang Y.Z."/>
        </authorList>
    </citation>
    <scope>NUCLEOTIDE SEQUENCE [LARGE SCALE GENOMIC DNA]</scope>
    <source>
        <strain evidence="9 10">P-1 km-3</strain>
    </source>
</reference>
<evidence type="ECO:0000313" key="9">
    <source>
        <dbReference type="EMBL" id="TGY93723.1"/>
    </source>
</evidence>
<protein>
    <recommendedName>
        <fullName evidence="3">Flagellar assembly protein FliH</fullName>
    </recommendedName>
</protein>
<comment type="function">
    <text evidence="1">Needed for flagellar regrowth and assembly.</text>
</comment>
<evidence type="ECO:0000256" key="5">
    <source>
        <dbReference type="ARBA" id="ARBA00022795"/>
    </source>
</evidence>
<dbReference type="Pfam" id="PF02108">
    <property type="entry name" value="FliH"/>
    <property type="match status" value="1"/>
</dbReference>
<evidence type="ECO:0000259" key="8">
    <source>
        <dbReference type="Pfam" id="PF02108"/>
    </source>
</evidence>
<dbReference type="PANTHER" id="PTHR34982">
    <property type="entry name" value="YOP PROTEINS TRANSLOCATION PROTEIN L"/>
    <property type="match status" value="1"/>
</dbReference>
<dbReference type="AlphaFoldDB" id="A0A4S2HD03"/>